<dbReference type="Gene3D" id="1.10.287.310">
    <property type="match status" value="1"/>
</dbReference>
<dbReference type="NCBIfam" id="TIGR00012">
    <property type="entry name" value="L29"/>
    <property type="match status" value="1"/>
</dbReference>
<dbReference type="InterPro" id="IPR018254">
    <property type="entry name" value="Ribosomal_uL29_CS"/>
</dbReference>
<proteinExistence type="inferred from homology"/>
<protein>
    <recommendedName>
        <fullName evidence="4 5">Large ribosomal subunit protein uL29</fullName>
    </recommendedName>
</protein>
<keyword evidence="7" id="KW-1185">Reference proteome</keyword>
<evidence type="ECO:0000256" key="4">
    <source>
        <dbReference type="ARBA" id="ARBA00035204"/>
    </source>
</evidence>
<dbReference type="InterPro" id="IPR001854">
    <property type="entry name" value="Ribosomal_uL29"/>
</dbReference>
<evidence type="ECO:0000256" key="1">
    <source>
        <dbReference type="ARBA" id="ARBA00009254"/>
    </source>
</evidence>
<evidence type="ECO:0000256" key="2">
    <source>
        <dbReference type="ARBA" id="ARBA00022980"/>
    </source>
</evidence>
<evidence type="ECO:0000256" key="5">
    <source>
        <dbReference type="HAMAP-Rule" id="MF_00374"/>
    </source>
</evidence>
<evidence type="ECO:0000313" key="7">
    <source>
        <dbReference type="Proteomes" id="UP001333102"/>
    </source>
</evidence>
<dbReference type="EMBL" id="CP141614">
    <property type="protein sequence ID" value="WRP14150.1"/>
    <property type="molecule type" value="Genomic_DNA"/>
</dbReference>
<dbReference type="HAMAP" id="MF_00374">
    <property type="entry name" value="Ribosomal_uL29"/>
    <property type="match status" value="1"/>
</dbReference>
<organism evidence="6 7">
    <name type="scientific">Geochorda subterranea</name>
    <dbReference type="NCBI Taxonomy" id="3109564"/>
    <lineage>
        <taxon>Bacteria</taxon>
        <taxon>Bacillati</taxon>
        <taxon>Bacillota</taxon>
        <taxon>Limnochordia</taxon>
        <taxon>Limnochordales</taxon>
        <taxon>Geochordaceae</taxon>
        <taxon>Geochorda</taxon>
    </lineage>
</organism>
<sequence length="83" mass="9538">MKARELRDLSREDLVRKVDELKAELFNLRFQKAVGQLGNPMRIRQVRKDIARVLTVLRERELGIQHAARTEGRAATGEARTQG</sequence>
<keyword evidence="2 5" id="KW-0689">Ribosomal protein</keyword>
<dbReference type="InterPro" id="IPR036049">
    <property type="entry name" value="Ribosomal_uL29_sf"/>
</dbReference>
<comment type="similarity">
    <text evidence="1 5">Belongs to the universal ribosomal protein uL29 family.</text>
</comment>
<accession>A0ABZ1BNV1</accession>
<dbReference type="CDD" id="cd00427">
    <property type="entry name" value="Ribosomal_L29_HIP"/>
    <property type="match status" value="1"/>
</dbReference>
<keyword evidence="3 5" id="KW-0687">Ribonucleoprotein</keyword>
<dbReference type="RefSeq" id="WP_324668448.1">
    <property type="nucleotide sequence ID" value="NZ_CP141614.1"/>
</dbReference>
<dbReference type="Proteomes" id="UP001333102">
    <property type="component" value="Chromosome"/>
</dbReference>
<dbReference type="Pfam" id="PF00831">
    <property type="entry name" value="Ribosomal_L29"/>
    <property type="match status" value="1"/>
</dbReference>
<name>A0ABZ1BNV1_9FIRM</name>
<dbReference type="SUPFAM" id="SSF46561">
    <property type="entry name" value="Ribosomal protein L29 (L29p)"/>
    <property type="match status" value="1"/>
</dbReference>
<evidence type="ECO:0000256" key="3">
    <source>
        <dbReference type="ARBA" id="ARBA00023274"/>
    </source>
</evidence>
<dbReference type="GO" id="GO:0005840">
    <property type="term" value="C:ribosome"/>
    <property type="evidence" value="ECO:0007669"/>
    <property type="project" value="UniProtKB-KW"/>
</dbReference>
<dbReference type="PANTHER" id="PTHR10916:SF0">
    <property type="entry name" value="LARGE RIBOSOMAL SUBUNIT PROTEIN UL29C"/>
    <property type="match status" value="1"/>
</dbReference>
<evidence type="ECO:0000313" key="6">
    <source>
        <dbReference type="EMBL" id="WRP14150.1"/>
    </source>
</evidence>
<reference evidence="7" key="1">
    <citation type="submission" date="2023-12" db="EMBL/GenBank/DDBJ databases">
        <title>Novel isolates from deep terrestrial aquifers shed light on the physiology and ecology of the class Limnochordia.</title>
        <authorList>
            <person name="Karnachuk O.V."/>
            <person name="Lukina A.P."/>
            <person name="Avakyan M.R."/>
            <person name="Kadnikov V."/>
            <person name="Begmatov S."/>
            <person name="Beletsky A.V."/>
            <person name="Mardanov A.V."/>
            <person name="Ravin N.V."/>
        </authorList>
    </citation>
    <scope>NUCLEOTIDE SEQUENCE [LARGE SCALE GENOMIC DNA]</scope>
    <source>
        <strain evidence="7">LN</strain>
    </source>
</reference>
<dbReference type="PANTHER" id="PTHR10916">
    <property type="entry name" value="60S RIBOSOMAL PROTEIN L35/50S RIBOSOMAL PROTEIN L29"/>
    <property type="match status" value="1"/>
</dbReference>
<dbReference type="InterPro" id="IPR050063">
    <property type="entry name" value="Ribosomal_protein_uL29"/>
</dbReference>
<gene>
    <name evidence="5 6" type="primary">rpmC</name>
    <name evidence="6" type="ORF">VLY81_12080</name>
</gene>
<dbReference type="PROSITE" id="PS00579">
    <property type="entry name" value="RIBOSOMAL_L29"/>
    <property type="match status" value="1"/>
</dbReference>